<evidence type="ECO:0000259" key="2">
    <source>
        <dbReference type="Pfam" id="PF13320"/>
    </source>
</evidence>
<sequence>MNKIITLLFLIVSFSAQAQLKEYVQFQELEDPKPKDLTSWETYTSDAYSGFVSVDEHFHRSSAPVLSQISSSWEGKGWKGERVHTQALIWTNKELKDVNLSVEELVGPGSSTIPKGNIRANFVRYTLTDHLGDLTSGCGIPAGLDTSLHADLIDDIANFTIKDQTSRPLWLSVAIPQNAQAGIYKGILTISSPDYNAELPFQIEVINRTLPVASEWTYHLDIWQNPYSVARVHGVEPWSDQHFEVMKPVMARLADAGQKNITASIIYDPWNAQTYDIYGSMIQWTKKKNGSWEYDYSIFDKWVQYMMDLGIDEYINCYSMIPWNLKFYYHDEATNSEKLLVATPGTAEYKNHWQNMLEDFAKHLKKKGWFDKTTIAMDERPEEHMNAAIDIIKSADPDYLISMAGVYHPDLQDKLVDYSVAYQQPIPHEVIEERRAKGLKTTFYTCCAEPYPNTFTSSPYAEATWLSWHALNLDFDGYLRWAYNNWTEDPQRDSRFRSWAAGDTYLVYPGNRTSIRFERLREGIQDFEKAKILREELKKSGDNERLKELEAAIKAFDAETLKKTPASVTVNAAKAVLNK</sequence>
<dbReference type="InterPro" id="IPR025150">
    <property type="entry name" value="GH123_cat"/>
</dbReference>
<feature type="domain" description="Glycoside hydrolase 123 N-terminal" evidence="3">
    <location>
        <begin position="51"/>
        <end position="191"/>
    </location>
</feature>
<dbReference type="Pfam" id="PF13320">
    <property type="entry name" value="GH123_cat"/>
    <property type="match status" value="1"/>
</dbReference>
<keyword evidence="4" id="KW-0378">Hydrolase</keyword>
<name>A0ABV5CB34_9SPHI</name>
<gene>
    <name evidence="4" type="ORF">WKR92_02795</name>
</gene>
<comment type="caution">
    <text evidence="4">The sequence shown here is derived from an EMBL/GenBank/DDBJ whole genome shotgun (WGS) entry which is preliminary data.</text>
</comment>
<proteinExistence type="predicted"/>
<dbReference type="GO" id="GO:0016787">
    <property type="term" value="F:hydrolase activity"/>
    <property type="evidence" value="ECO:0007669"/>
    <property type="project" value="UniProtKB-KW"/>
</dbReference>
<evidence type="ECO:0000259" key="3">
    <source>
        <dbReference type="Pfam" id="PF22680"/>
    </source>
</evidence>
<feature type="domain" description="Glycoside hydrolase 123 catalytic" evidence="2">
    <location>
        <begin position="223"/>
        <end position="533"/>
    </location>
</feature>
<dbReference type="EMBL" id="JBBVGT010000002">
    <property type="protein sequence ID" value="MFB5944754.1"/>
    <property type="molecule type" value="Genomic_DNA"/>
</dbReference>
<keyword evidence="5" id="KW-1185">Reference proteome</keyword>
<evidence type="ECO:0000256" key="1">
    <source>
        <dbReference type="SAM" id="SignalP"/>
    </source>
</evidence>
<dbReference type="RefSeq" id="WP_375556315.1">
    <property type="nucleotide sequence ID" value="NZ_JBBVGT010000002.1"/>
</dbReference>
<protein>
    <submittedName>
        <fullName evidence="4">Glycoside hydrolase domain-containing protein</fullName>
    </submittedName>
</protein>
<feature type="signal peptide" evidence="1">
    <location>
        <begin position="1"/>
        <end position="18"/>
    </location>
</feature>
<feature type="chain" id="PRO_5046358199" evidence="1">
    <location>
        <begin position="19"/>
        <end position="579"/>
    </location>
</feature>
<dbReference type="Proteomes" id="UP001580928">
    <property type="component" value="Unassembled WGS sequence"/>
</dbReference>
<evidence type="ECO:0000313" key="5">
    <source>
        <dbReference type="Proteomes" id="UP001580928"/>
    </source>
</evidence>
<dbReference type="Pfam" id="PF22680">
    <property type="entry name" value="Glyco_hydro_123_N_2"/>
    <property type="match status" value="1"/>
</dbReference>
<evidence type="ECO:0000313" key="4">
    <source>
        <dbReference type="EMBL" id="MFB5944754.1"/>
    </source>
</evidence>
<keyword evidence="1" id="KW-0732">Signal</keyword>
<reference evidence="4 5" key="1">
    <citation type="submission" date="2024-04" db="EMBL/GenBank/DDBJ databases">
        <title>Albibacterium profundi sp. nov., isolated from sediment of the Challenger Deep of Mariana Trench.</title>
        <authorList>
            <person name="Wang Y."/>
        </authorList>
    </citation>
    <scope>NUCLEOTIDE SEQUENCE [LARGE SCALE GENOMIC DNA]</scope>
    <source>
        <strain evidence="4 5">RHL897</strain>
    </source>
</reference>
<dbReference type="SUPFAM" id="SSF51445">
    <property type="entry name" value="(Trans)glycosidases"/>
    <property type="match status" value="1"/>
</dbReference>
<accession>A0ABV5CB34</accession>
<dbReference type="InterPro" id="IPR053850">
    <property type="entry name" value="Glyco_hydro_123_N_2"/>
</dbReference>
<dbReference type="InterPro" id="IPR017853">
    <property type="entry name" value="GH"/>
</dbReference>
<organism evidence="4 5">
    <name type="scientific">Albibacterium profundi</name>
    <dbReference type="NCBI Taxonomy" id="3134906"/>
    <lineage>
        <taxon>Bacteria</taxon>
        <taxon>Pseudomonadati</taxon>
        <taxon>Bacteroidota</taxon>
        <taxon>Sphingobacteriia</taxon>
        <taxon>Sphingobacteriales</taxon>
        <taxon>Sphingobacteriaceae</taxon>
        <taxon>Albibacterium</taxon>
    </lineage>
</organism>